<feature type="domain" description="HTH lysR-type" evidence="5">
    <location>
        <begin position="12"/>
        <end position="69"/>
    </location>
</feature>
<dbReference type="Gene3D" id="3.40.190.10">
    <property type="entry name" value="Periplasmic binding protein-like II"/>
    <property type="match status" value="2"/>
</dbReference>
<dbReference type="PANTHER" id="PTHR30118:SF15">
    <property type="entry name" value="TRANSCRIPTIONAL REGULATORY PROTEIN"/>
    <property type="match status" value="1"/>
</dbReference>
<evidence type="ECO:0000256" key="2">
    <source>
        <dbReference type="ARBA" id="ARBA00023015"/>
    </source>
</evidence>
<reference evidence="6 7" key="1">
    <citation type="submission" date="2019-04" db="EMBL/GenBank/DDBJ databases">
        <title>Genome sequence of Pelagicola litoralis CL-ES2.</title>
        <authorList>
            <person name="Cao J."/>
        </authorList>
    </citation>
    <scope>NUCLEOTIDE SEQUENCE [LARGE SCALE GENOMIC DNA]</scope>
    <source>
        <strain evidence="6 7">CL-ES2</strain>
    </source>
</reference>
<keyword evidence="7" id="KW-1185">Reference proteome</keyword>
<dbReference type="PRINTS" id="PR00039">
    <property type="entry name" value="HTHLYSR"/>
</dbReference>
<evidence type="ECO:0000256" key="3">
    <source>
        <dbReference type="ARBA" id="ARBA00023125"/>
    </source>
</evidence>
<dbReference type="InterPro" id="IPR037402">
    <property type="entry name" value="YidZ_PBP2"/>
</dbReference>
<protein>
    <submittedName>
        <fullName evidence="6">LysR family transcriptional regulator</fullName>
    </submittedName>
</protein>
<dbReference type="InterPro" id="IPR000847">
    <property type="entry name" value="LysR_HTH_N"/>
</dbReference>
<dbReference type="SUPFAM" id="SSF53850">
    <property type="entry name" value="Periplasmic binding protein-like II"/>
    <property type="match status" value="1"/>
</dbReference>
<comment type="similarity">
    <text evidence="1">Belongs to the LysR transcriptional regulatory family.</text>
</comment>
<dbReference type="PANTHER" id="PTHR30118">
    <property type="entry name" value="HTH-TYPE TRANSCRIPTIONAL REGULATOR LEUO-RELATED"/>
    <property type="match status" value="1"/>
</dbReference>
<dbReference type="Pfam" id="PF00126">
    <property type="entry name" value="HTH_1"/>
    <property type="match status" value="1"/>
</dbReference>
<keyword evidence="3" id="KW-0238">DNA-binding</keyword>
<dbReference type="OrthoDB" id="528082at2"/>
<keyword evidence="4" id="KW-0804">Transcription</keyword>
<evidence type="ECO:0000256" key="1">
    <source>
        <dbReference type="ARBA" id="ARBA00009437"/>
    </source>
</evidence>
<sequence>MVMASDMKLTQIDLNLFVVFDMIYSERNLTRAAERLSVTQPTVSNALARLRRTYGDPLFVKTSQGMQPTAFAQSIAGHVSDALRLLTTSAQGPAQFDPAHSTRVFRTSMLELFDAMALPVLIPTLARLAPHVELHSYRVSRGELAGALERGAVDLAVEIPLADTRNLIFETILHESYVCAVRPDHPMVGHDMTLDRYLDLEHIHVSGRPRGVGAEDAALRRIGKRRIIRARLQSHLALADIIRQSDMAVTLTQSRARALGLAVFPVPFDIQPLELRLYRHVRSDGDAAVLWLYDQIKNLGAGSASRV</sequence>
<dbReference type="PROSITE" id="PS50931">
    <property type="entry name" value="HTH_LYSR"/>
    <property type="match status" value="1"/>
</dbReference>
<dbReference type="Gene3D" id="1.10.10.10">
    <property type="entry name" value="Winged helix-like DNA-binding domain superfamily/Winged helix DNA-binding domain"/>
    <property type="match status" value="1"/>
</dbReference>
<proteinExistence type="inferred from homology"/>
<dbReference type="GO" id="GO:0003700">
    <property type="term" value="F:DNA-binding transcription factor activity"/>
    <property type="evidence" value="ECO:0007669"/>
    <property type="project" value="InterPro"/>
</dbReference>
<evidence type="ECO:0000313" key="6">
    <source>
        <dbReference type="EMBL" id="TKZ22372.1"/>
    </source>
</evidence>
<evidence type="ECO:0000259" key="5">
    <source>
        <dbReference type="PROSITE" id="PS50931"/>
    </source>
</evidence>
<accession>A0A4U7N8R1</accession>
<dbReference type="InterPro" id="IPR050389">
    <property type="entry name" value="LysR-type_TF"/>
</dbReference>
<comment type="caution">
    <text evidence="6">The sequence shown here is derived from an EMBL/GenBank/DDBJ whole genome shotgun (WGS) entry which is preliminary data.</text>
</comment>
<dbReference type="CDD" id="cd08417">
    <property type="entry name" value="PBP2_Nitroaromatics_like"/>
    <property type="match status" value="1"/>
</dbReference>
<keyword evidence="2" id="KW-0805">Transcription regulation</keyword>
<name>A0A4U7N8R1_9RHOB</name>
<evidence type="ECO:0000256" key="4">
    <source>
        <dbReference type="ARBA" id="ARBA00023163"/>
    </source>
</evidence>
<dbReference type="Pfam" id="PF03466">
    <property type="entry name" value="LysR_substrate"/>
    <property type="match status" value="1"/>
</dbReference>
<dbReference type="Proteomes" id="UP000306575">
    <property type="component" value="Unassembled WGS sequence"/>
</dbReference>
<dbReference type="AlphaFoldDB" id="A0A4U7N8R1"/>
<dbReference type="SUPFAM" id="SSF46785">
    <property type="entry name" value="Winged helix' DNA-binding domain"/>
    <property type="match status" value="1"/>
</dbReference>
<dbReference type="InterPro" id="IPR036390">
    <property type="entry name" value="WH_DNA-bd_sf"/>
</dbReference>
<evidence type="ECO:0000313" key="7">
    <source>
        <dbReference type="Proteomes" id="UP000306575"/>
    </source>
</evidence>
<dbReference type="EMBL" id="SULI01000001">
    <property type="protein sequence ID" value="TKZ22372.1"/>
    <property type="molecule type" value="Genomic_DNA"/>
</dbReference>
<gene>
    <name evidence="6" type="ORF">FAP39_00425</name>
</gene>
<organism evidence="6 7">
    <name type="scientific">Shimia litoralis</name>
    <dbReference type="NCBI Taxonomy" id="420403"/>
    <lineage>
        <taxon>Bacteria</taxon>
        <taxon>Pseudomonadati</taxon>
        <taxon>Pseudomonadota</taxon>
        <taxon>Alphaproteobacteria</taxon>
        <taxon>Rhodobacterales</taxon>
        <taxon>Roseobacteraceae</taxon>
    </lineage>
</organism>
<dbReference type="InterPro" id="IPR036388">
    <property type="entry name" value="WH-like_DNA-bd_sf"/>
</dbReference>
<dbReference type="GO" id="GO:0003677">
    <property type="term" value="F:DNA binding"/>
    <property type="evidence" value="ECO:0007669"/>
    <property type="project" value="UniProtKB-KW"/>
</dbReference>
<dbReference type="InterPro" id="IPR005119">
    <property type="entry name" value="LysR_subst-bd"/>
</dbReference>